<dbReference type="PANTHER" id="PTHR48025">
    <property type="entry name" value="OS02G0815200 PROTEIN"/>
    <property type="match status" value="1"/>
</dbReference>
<dbReference type="InterPro" id="IPR050502">
    <property type="entry name" value="Euk_RNA-bind_prot"/>
</dbReference>
<dbReference type="Proteomes" id="UP000030645">
    <property type="component" value="Unassembled WGS sequence"/>
</dbReference>
<keyword evidence="1 2" id="KW-0694">RNA-binding</keyword>
<feature type="domain" description="RRM" evidence="5">
    <location>
        <begin position="190"/>
        <end position="268"/>
    </location>
</feature>
<dbReference type="AlphaFoldDB" id="W9QFE1"/>
<dbReference type="GO" id="GO:1990904">
    <property type="term" value="C:ribonucleoprotein complex"/>
    <property type="evidence" value="ECO:0007669"/>
    <property type="project" value="UniProtKB-KW"/>
</dbReference>
<keyword evidence="7" id="KW-1185">Reference proteome</keyword>
<dbReference type="OrthoDB" id="439808at2759"/>
<proteinExistence type="predicted"/>
<keyword evidence="6" id="KW-0687">Ribonucleoprotein</keyword>
<dbReference type="KEGG" id="mnt:21386753"/>
<dbReference type="EMBL" id="KE343528">
    <property type="protein sequence ID" value="EXB32996.1"/>
    <property type="molecule type" value="Genomic_DNA"/>
</dbReference>
<dbReference type="SMART" id="SM00360">
    <property type="entry name" value="RRM"/>
    <property type="match status" value="2"/>
</dbReference>
<evidence type="ECO:0000313" key="7">
    <source>
        <dbReference type="Proteomes" id="UP000030645"/>
    </source>
</evidence>
<accession>W9QFE1</accession>
<dbReference type="InterPro" id="IPR000504">
    <property type="entry name" value="RRM_dom"/>
</dbReference>
<dbReference type="SUPFAM" id="SSF54928">
    <property type="entry name" value="RNA-binding domain, RBD"/>
    <property type="match status" value="2"/>
</dbReference>
<dbReference type="STRING" id="981085.W9QFE1"/>
<dbReference type="GO" id="GO:0003729">
    <property type="term" value="F:mRNA binding"/>
    <property type="evidence" value="ECO:0007669"/>
    <property type="project" value="TreeGrafter"/>
</dbReference>
<dbReference type="InterPro" id="IPR012677">
    <property type="entry name" value="Nucleotide-bd_a/b_plait_sf"/>
</dbReference>
<dbReference type="GO" id="GO:1901259">
    <property type="term" value="P:chloroplast rRNA processing"/>
    <property type="evidence" value="ECO:0007669"/>
    <property type="project" value="TreeGrafter"/>
</dbReference>
<dbReference type="eggNOG" id="KOG0118">
    <property type="taxonomic scope" value="Eukaryota"/>
</dbReference>
<dbReference type="InterPro" id="IPR035979">
    <property type="entry name" value="RBD_domain_sf"/>
</dbReference>
<protein>
    <submittedName>
        <fullName evidence="6">31 kDa ribonucleoprotein</fullName>
    </submittedName>
</protein>
<dbReference type="PANTHER" id="PTHR48025:SF6">
    <property type="entry name" value="RRM DOMAIN-CONTAINING PROTEIN"/>
    <property type="match status" value="1"/>
</dbReference>
<reference evidence="7" key="1">
    <citation type="submission" date="2013-01" db="EMBL/GenBank/DDBJ databases">
        <title>Draft Genome Sequence of a Mulberry Tree, Morus notabilis C.K. Schneid.</title>
        <authorList>
            <person name="He N."/>
            <person name="Zhao S."/>
        </authorList>
    </citation>
    <scope>NUCLEOTIDE SEQUENCE</scope>
</reference>
<feature type="region of interest" description="Disordered" evidence="3">
    <location>
        <begin position="264"/>
        <end position="295"/>
    </location>
</feature>
<dbReference type="Gene3D" id="3.30.70.330">
    <property type="match status" value="2"/>
</dbReference>
<dbReference type="PROSITE" id="PS50102">
    <property type="entry name" value="RRM"/>
    <property type="match status" value="2"/>
</dbReference>
<name>W9QFE1_9ROSA</name>
<dbReference type="GO" id="GO:0009535">
    <property type="term" value="C:chloroplast thylakoid membrane"/>
    <property type="evidence" value="ECO:0007669"/>
    <property type="project" value="TreeGrafter"/>
</dbReference>
<feature type="signal peptide" evidence="4">
    <location>
        <begin position="1"/>
        <end position="24"/>
    </location>
</feature>
<evidence type="ECO:0000256" key="1">
    <source>
        <dbReference type="ARBA" id="ARBA00022884"/>
    </source>
</evidence>
<feature type="chain" id="PRO_5004930594" evidence="4">
    <location>
        <begin position="25"/>
        <end position="295"/>
    </location>
</feature>
<feature type="domain" description="RRM" evidence="5">
    <location>
        <begin position="94"/>
        <end position="171"/>
    </location>
</feature>
<evidence type="ECO:0000256" key="4">
    <source>
        <dbReference type="SAM" id="SignalP"/>
    </source>
</evidence>
<gene>
    <name evidence="6" type="ORF">L484_003209</name>
</gene>
<keyword evidence="4" id="KW-0732">Signal</keyword>
<organism evidence="6 7">
    <name type="scientific">Morus notabilis</name>
    <dbReference type="NCBI Taxonomy" id="981085"/>
    <lineage>
        <taxon>Eukaryota</taxon>
        <taxon>Viridiplantae</taxon>
        <taxon>Streptophyta</taxon>
        <taxon>Embryophyta</taxon>
        <taxon>Tracheophyta</taxon>
        <taxon>Spermatophyta</taxon>
        <taxon>Magnoliopsida</taxon>
        <taxon>eudicotyledons</taxon>
        <taxon>Gunneridae</taxon>
        <taxon>Pentapetalae</taxon>
        <taxon>rosids</taxon>
        <taxon>fabids</taxon>
        <taxon>Rosales</taxon>
        <taxon>Moraceae</taxon>
        <taxon>Moreae</taxon>
        <taxon>Morus</taxon>
    </lineage>
</organism>
<evidence type="ECO:0000256" key="2">
    <source>
        <dbReference type="PROSITE-ProRule" id="PRU00176"/>
    </source>
</evidence>
<feature type="compositionally biased region" description="Basic and acidic residues" evidence="3">
    <location>
        <begin position="264"/>
        <end position="285"/>
    </location>
</feature>
<dbReference type="Pfam" id="PF00076">
    <property type="entry name" value="RRM_1"/>
    <property type="match status" value="2"/>
</dbReference>
<evidence type="ECO:0000259" key="5">
    <source>
        <dbReference type="PROSITE" id="PS50102"/>
    </source>
</evidence>
<sequence>MAALEAVLSLRLCLLYSSSPSSSSSSSLSTTKLSFPRTRTHSLKLHSANSCSFLQSSTRNPWSFRLCFSVQEQEIAVQEKAEETHLEKENNQKRKLYVVNLPWSLTVVDIKSLFGQCGTVTDVEIIKQKDGRNRGFAFVTMACGEEAQAVIDRFNLQDVSGRIIKIELAKQFKKPSPPRPPGPQPGETTHKLYVSNIEWKVRSTHLRDFVSENFKPVSARVVFDGPKGRSAGYGFVSFATREEAEAAISSLDGKELMGRPLRLKFSEKNAGEKNVDETENQKEEETVSEGQTEES</sequence>
<evidence type="ECO:0000313" key="6">
    <source>
        <dbReference type="EMBL" id="EXB32996.1"/>
    </source>
</evidence>
<evidence type="ECO:0000256" key="3">
    <source>
        <dbReference type="SAM" id="MobiDB-lite"/>
    </source>
</evidence>